<protein>
    <submittedName>
        <fullName evidence="2">Uncharacterized protein</fullName>
    </submittedName>
</protein>
<feature type="compositionally biased region" description="Basic and acidic residues" evidence="1">
    <location>
        <begin position="394"/>
        <end position="434"/>
    </location>
</feature>
<dbReference type="EMBL" id="JAXLQG010000003">
    <property type="protein sequence ID" value="KAK5542146.1"/>
    <property type="molecule type" value="Genomic_DNA"/>
</dbReference>
<reference evidence="2 3" key="1">
    <citation type="submission" date="2023-06" db="EMBL/GenBank/DDBJ databases">
        <title>Black Yeasts Isolated from many extreme environments.</title>
        <authorList>
            <person name="Coleine C."/>
            <person name="Stajich J.E."/>
            <person name="Selbmann L."/>
        </authorList>
    </citation>
    <scope>NUCLEOTIDE SEQUENCE [LARGE SCALE GENOMIC DNA]</scope>
    <source>
        <strain evidence="2 3">CCFEE 5887</strain>
    </source>
</reference>
<evidence type="ECO:0000313" key="3">
    <source>
        <dbReference type="Proteomes" id="UP001345827"/>
    </source>
</evidence>
<feature type="compositionally biased region" description="Basic and acidic residues" evidence="1">
    <location>
        <begin position="371"/>
        <end position="383"/>
    </location>
</feature>
<feature type="compositionally biased region" description="Basic and acidic residues" evidence="1">
    <location>
        <begin position="444"/>
        <end position="454"/>
    </location>
</feature>
<feature type="compositionally biased region" description="Basic and acidic residues" evidence="1">
    <location>
        <begin position="504"/>
        <end position="520"/>
    </location>
</feature>
<feature type="compositionally biased region" description="Basic and acidic residues" evidence="1">
    <location>
        <begin position="344"/>
        <end position="358"/>
    </location>
</feature>
<keyword evidence="3" id="KW-1185">Reference proteome</keyword>
<proteinExistence type="predicted"/>
<feature type="compositionally biased region" description="Basic and acidic residues" evidence="1">
    <location>
        <begin position="527"/>
        <end position="538"/>
    </location>
</feature>
<feature type="region of interest" description="Disordered" evidence="1">
    <location>
        <begin position="283"/>
        <end position="584"/>
    </location>
</feature>
<gene>
    <name evidence="2" type="ORF">LTR25_002031</name>
</gene>
<organism evidence="2 3">
    <name type="scientific">Vermiconidia calcicola</name>
    <dbReference type="NCBI Taxonomy" id="1690605"/>
    <lineage>
        <taxon>Eukaryota</taxon>
        <taxon>Fungi</taxon>
        <taxon>Dikarya</taxon>
        <taxon>Ascomycota</taxon>
        <taxon>Pezizomycotina</taxon>
        <taxon>Dothideomycetes</taxon>
        <taxon>Dothideomycetidae</taxon>
        <taxon>Mycosphaerellales</taxon>
        <taxon>Extremaceae</taxon>
        <taxon>Vermiconidia</taxon>
    </lineage>
</organism>
<name>A0AAV9QHH3_9PEZI</name>
<dbReference type="Proteomes" id="UP001345827">
    <property type="component" value="Unassembled WGS sequence"/>
</dbReference>
<evidence type="ECO:0000256" key="1">
    <source>
        <dbReference type="SAM" id="MobiDB-lite"/>
    </source>
</evidence>
<feature type="compositionally biased region" description="Acidic residues" evidence="1">
    <location>
        <begin position="568"/>
        <end position="584"/>
    </location>
</feature>
<feature type="compositionally biased region" description="Low complexity" evidence="1">
    <location>
        <begin position="553"/>
        <end position="567"/>
    </location>
</feature>
<accession>A0AAV9QHH3</accession>
<dbReference type="AlphaFoldDB" id="A0AAV9QHH3"/>
<evidence type="ECO:0000313" key="2">
    <source>
        <dbReference type="EMBL" id="KAK5542146.1"/>
    </source>
</evidence>
<sequence length="671" mass="73648">MAPVFEGLMTSRRRPSRSRSESGKPLHARWGDIAISAPHDGGWAQQYPDNDLNNPVYQAHGSPDSQKTLVNNSPDLSFDAAKMENMGIEEIRQPTPPFIQKERTAITITIPLPWSRKKEHRRSSSGINAQAPATQVDKVITVESRPALNNIQANIDEVIVAENRPFAEPHRADSPVGRTVSPVYDDVSTFFTRAAFPDKGYASSRLPPIQTSVPPNMSQPSSAISILSPVAEKYDGISESNNATPMDNTPIAGRTATGLPISADNHGVIDVGGLSFKLAEHVRASPPSLPPSRITSPIDTADVEFPRTSSRSTMRDASRPPSRGPGLGEVAYMRASSRGPSEQPRSESRGASTRRSESQEPGTRRAGSVEPTHRRALSRDPGRRNVSPARRRTLSREPVFRRALSREPDMRRIETPESVSRRDASREPATHRADSPNPTTRRAQSREPTTRRAESPTPTSRRALSPEPTIRRARTPDPTTARPHSRGPSARRGISPGPTARRAVSREPFTRRRISGDFSRRAASQEPLRRRASPRENFDFPWNGDKTAGKSPTDNTSTIDASSTDDNTSADESTDIDTETDEMYAESRKGWNGHAGAGDAGQGFYAGVIQDYKLIGRDVEAEQTQTLEPSGVKESLVSLVTIKKEKEKYPEVRQGKYVGPDLVPSQEELWG</sequence>
<comment type="caution">
    <text evidence="2">The sequence shown here is derived from an EMBL/GenBank/DDBJ whole genome shotgun (WGS) entry which is preliminary data.</text>
</comment>
<feature type="region of interest" description="Disordered" evidence="1">
    <location>
        <begin position="1"/>
        <end position="55"/>
    </location>
</feature>